<gene>
    <name evidence="3" type="ORF">EL26_13400</name>
</gene>
<dbReference type="Proteomes" id="UP000027931">
    <property type="component" value="Unassembled WGS sequence"/>
</dbReference>
<dbReference type="InterPro" id="IPR025883">
    <property type="entry name" value="Cadherin-like_domain"/>
</dbReference>
<feature type="domain" description="SLH" evidence="2">
    <location>
        <begin position="520"/>
        <end position="583"/>
    </location>
</feature>
<comment type="caution">
    <text evidence="3">The sequence shown here is derived from an EMBL/GenBank/DDBJ whole genome shotgun (WGS) entry which is preliminary data.</text>
</comment>
<reference evidence="3 4" key="1">
    <citation type="journal article" date="2013" name="Int. J. Syst. Evol. Microbiol.">
        <title>Tumebacillus flagellatus sp. nov., an alpha-amylase/pullulanase-producing bacterium isolated from cassava wastewater.</title>
        <authorList>
            <person name="Wang Q."/>
            <person name="Xie N."/>
            <person name="Qin Y."/>
            <person name="Shen N."/>
            <person name="Zhu J."/>
            <person name="Mi H."/>
            <person name="Huang R."/>
        </authorList>
    </citation>
    <scope>NUCLEOTIDE SEQUENCE [LARGE SCALE GENOMIC DNA]</scope>
    <source>
        <strain evidence="3 4">GST4</strain>
    </source>
</reference>
<dbReference type="InterPro" id="IPR051465">
    <property type="entry name" value="Cell_Envelope_Struct_Comp"/>
</dbReference>
<dbReference type="eggNOG" id="COG5184">
    <property type="taxonomic scope" value="Bacteria"/>
</dbReference>
<feature type="domain" description="SLH" evidence="2">
    <location>
        <begin position="584"/>
        <end position="641"/>
    </location>
</feature>
<dbReference type="Pfam" id="PF12733">
    <property type="entry name" value="Cadherin-like"/>
    <property type="match status" value="2"/>
</dbReference>
<dbReference type="AlphaFoldDB" id="A0A074LQH2"/>
<dbReference type="InterPro" id="IPR013783">
    <property type="entry name" value="Ig-like_fold"/>
</dbReference>
<keyword evidence="4" id="KW-1185">Reference proteome</keyword>
<proteinExistence type="predicted"/>
<dbReference type="STRING" id="1157490.EL26_13400"/>
<name>A0A074LQH2_9BACL</name>
<protein>
    <recommendedName>
        <fullName evidence="2">SLH domain-containing protein</fullName>
    </recommendedName>
</protein>
<organism evidence="3 4">
    <name type="scientific">Tumebacillus flagellatus</name>
    <dbReference type="NCBI Taxonomy" id="1157490"/>
    <lineage>
        <taxon>Bacteria</taxon>
        <taxon>Bacillati</taxon>
        <taxon>Bacillota</taxon>
        <taxon>Bacilli</taxon>
        <taxon>Bacillales</taxon>
        <taxon>Alicyclobacillaceae</taxon>
        <taxon>Tumebacillus</taxon>
    </lineage>
</organism>
<dbReference type="RefSeq" id="WP_173424622.1">
    <property type="nucleotide sequence ID" value="NZ_JMIR01000018.1"/>
</dbReference>
<evidence type="ECO:0000256" key="1">
    <source>
        <dbReference type="SAM" id="MobiDB-lite"/>
    </source>
</evidence>
<dbReference type="EMBL" id="JMIR01000018">
    <property type="protein sequence ID" value="KEO82740.1"/>
    <property type="molecule type" value="Genomic_DNA"/>
</dbReference>
<dbReference type="eggNOG" id="COG1361">
    <property type="taxonomic scope" value="Bacteria"/>
</dbReference>
<dbReference type="eggNOG" id="COG4932">
    <property type="taxonomic scope" value="Bacteria"/>
</dbReference>
<dbReference type="PANTHER" id="PTHR43308:SF5">
    <property type="entry name" value="S-LAYER PROTEIN _ PEPTIDOGLYCAN ENDO-BETA-N-ACETYLGLUCOSAMINIDASE"/>
    <property type="match status" value="1"/>
</dbReference>
<evidence type="ECO:0000313" key="4">
    <source>
        <dbReference type="Proteomes" id="UP000027931"/>
    </source>
</evidence>
<accession>A0A074LQH2</accession>
<dbReference type="PANTHER" id="PTHR43308">
    <property type="entry name" value="OUTER MEMBRANE PROTEIN ALPHA-RELATED"/>
    <property type="match status" value="1"/>
</dbReference>
<feature type="compositionally biased region" description="Polar residues" evidence="1">
    <location>
        <begin position="399"/>
        <end position="410"/>
    </location>
</feature>
<evidence type="ECO:0000259" key="2">
    <source>
        <dbReference type="PROSITE" id="PS51272"/>
    </source>
</evidence>
<dbReference type="Gene3D" id="2.60.40.2340">
    <property type="match status" value="1"/>
</dbReference>
<feature type="non-terminal residue" evidence="3">
    <location>
        <position position="1"/>
    </location>
</feature>
<dbReference type="Pfam" id="PF00395">
    <property type="entry name" value="SLH"/>
    <property type="match status" value="3"/>
</dbReference>
<feature type="region of interest" description="Disordered" evidence="1">
    <location>
        <begin position="378"/>
        <end position="412"/>
    </location>
</feature>
<evidence type="ECO:0000313" key="3">
    <source>
        <dbReference type="EMBL" id="KEO82740.1"/>
    </source>
</evidence>
<dbReference type="PROSITE" id="PS51272">
    <property type="entry name" value="SLH"/>
    <property type="match status" value="3"/>
</dbReference>
<dbReference type="Gene3D" id="2.60.40.10">
    <property type="entry name" value="Immunoglobulins"/>
    <property type="match status" value="1"/>
</dbReference>
<sequence length="679" mass="71838">NQHLDVGSNTITVVVTAADHSTKTYTLTVIRAGSSNNDLSNLTVSAGTLDPVFAAKTVSYTVNVGNEVTDVTVTPTVADSTATVTVNSKGVASGDASQPIALHSGENIITVTVTAENGTPKTYTITVNRAPSGNADLSNLQLSSGALKPVFASGTIAYTATVGASVNNLTVTPTTADSNATVTVNGAIVASGQASSEIKLKTGENPITVVVTAQDGTTKTYTVTVTRTPAQNNGGATPGTGNGNGNGKVTVVVTGGGSNPGSSMEDLTKKIGSTLNMSATILGTDGKPLNLPAIPIDSKGTFQLPNVPAGTYSMVLNVVAPNGEKLAGQKATLTIDGSGSATIQIQLIDPFGVVRDSITHQPIDGVKTTLYWADTQLNRDKGRTPNTPVPLPELPDMAPNQNHNPQTTRDGGQYGWMVYPDADYYMISEKDGYLLYDSRQDLRDEAQGDTSYIRNGLIHVGQTIVQMNYDMTQASAASGVHKPYIYGYPDGTFGPDQHLTRAELAAILARLLPDDAGKSATPNFTDLQTSHWAYSSIAKVFGQKIMIGNPDGSFRPDAEVTRAEMAVVIAKLKQLPTALDTNFSDIGSHWARQFIAQAELAGFVTGYPDQTYRPDQAITRAETVVIMNRVLGRHVQHVDAPSLWSDVSPDFWGYAEIMEAAQEHDYQLLQDGTEVWKQN</sequence>
<feature type="domain" description="SLH" evidence="2">
    <location>
        <begin position="458"/>
        <end position="519"/>
    </location>
</feature>
<dbReference type="InterPro" id="IPR001119">
    <property type="entry name" value="SLH_dom"/>
</dbReference>